<dbReference type="PIRSF" id="PIRSF037489">
    <property type="entry name" value="UCP037489_NIF3_YqfO"/>
    <property type="match status" value="1"/>
</dbReference>
<evidence type="ECO:0000256" key="2">
    <source>
        <dbReference type="ARBA" id="ARBA00011643"/>
    </source>
</evidence>
<dbReference type="Gene3D" id="3.30.70.120">
    <property type="match status" value="1"/>
</dbReference>
<feature type="binding site" evidence="6">
    <location>
        <position position="327"/>
    </location>
    <ligand>
        <name>a divalent metal cation</name>
        <dbReference type="ChEBI" id="CHEBI:60240"/>
        <label>1</label>
    </ligand>
</feature>
<evidence type="ECO:0000256" key="5">
    <source>
        <dbReference type="PIRNR" id="PIRNR037489"/>
    </source>
</evidence>
<evidence type="ECO:0000256" key="3">
    <source>
        <dbReference type="ARBA" id="ARBA00022112"/>
    </source>
</evidence>
<dbReference type="InterPro" id="IPR017221">
    <property type="entry name" value="DUF34/NIF3_bac"/>
</dbReference>
<dbReference type="EMBL" id="FOAF01000003">
    <property type="protein sequence ID" value="SEL65716.1"/>
    <property type="molecule type" value="Genomic_DNA"/>
</dbReference>
<evidence type="ECO:0000256" key="6">
    <source>
        <dbReference type="PIRSR" id="PIRSR602678-1"/>
    </source>
</evidence>
<reference evidence="8" key="1">
    <citation type="submission" date="2016-10" db="EMBL/GenBank/DDBJ databases">
        <authorList>
            <person name="Varghese N."/>
            <person name="Submissions S."/>
        </authorList>
    </citation>
    <scope>NUCLEOTIDE SEQUENCE [LARGE SCALE GENOMIC DNA]</scope>
    <source>
        <strain evidence="8">DSM 18733</strain>
    </source>
</reference>
<sequence length="365" mass="41030">MRLAELAKYLEDIAPLPYQETYDNSGLLVGDHNKEINQALISLDCTEEVVEEAISTNCDIIISHHPIIFKGLKRFNGSNYVERTVMKAIKHDIALYAIHTNLDNIFGGVNRKIAEKLKLQDLSILSPKENLLNKLAVFVPKTHAESLRNALFNIGAGAIGNYDQCSFSTDGLGTFRAKEGSTPYVGTIGEQHTEPEERIEVVYPQHLERKLLVAMYENHPYEEVAYDIYKLQNAYSSIGSGMIGMLPIALSELDFLAQIKENLHLQVIRYTKLKKKNIQRVAVCGGAGGFLLPQAIRMGADAFITGDYKYHEFFDAEGKILIADVGHFESEQFTQELLLEIIQKKFPNFAVRLTGINTNPINYYI</sequence>
<feature type="binding site" evidence="6">
    <location>
        <position position="64"/>
    </location>
    <ligand>
        <name>a divalent metal cation</name>
        <dbReference type="ChEBI" id="CHEBI:60240"/>
        <label>2</label>
    </ligand>
</feature>
<dbReference type="InterPro" id="IPR036069">
    <property type="entry name" value="DUF34/NIF3_sf"/>
</dbReference>
<dbReference type="OrthoDB" id="9792792at2"/>
<dbReference type="FunFam" id="3.40.1390.30:FF:000001">
    <property type="entry name" value="GTP cyclohydrolase 1 type 2"/>
    <property type="match status" value="1"/>
</dbReference>
<dbReference type="InterPro" id="IPR002678">
    <property type="entry name" value="DUF34/NIF3"/>
</dbReference>
<comment type="subunit">
    <text evidence="2">Homohexamer.</text>
</comment>
<dbReference type="SUPFAM" id="SSF102705">
    <property type="entry name" value="NIF3 (NGG1p interacting factor 3)-like"/>
    <property type="match status" value="1"/>
</dbReference>
<comment type="similarity">
    <text evidence="1 5">Belongs to the GTP cyclohydrolase I type 2/NIF3 family.</text>
</comment>
<dbReference type="FunFam" id="3.30.70.120:FF:000006">
    <property type="entry name" value="GTP cyclohydrolase 1 type 2 homolog"/>
    <property type="match status" value="1"/>
</dbReference>
<evidence type="ECO:0000256" key="1">
    <source>
        <dbReference type="ARBA" id="ARBA00006964"/>
    </source>
</evidence>
<feature type="binding site" evidence="6">
    <location>
        <position position="103"/>
    </location>
    <ligand>
        <name>a divalent metal cation</name>
        <dbReference type="ChEBI" id="CHEBI:60240"/>
        <label>1</label>
    </ligand>
</feature>
<keyword evidence="4 5" id="KW-0479">Metal-binding</keyword>
<dbReference type="PANTHER" id="PTHR13799">
    <property type="entry name" value="NGG1 INTERACTING FACTOR 3"/>
    <property type="match status" value="1"/>
</dbReference>
<evidence type="ECO:0000313" key="8">
    <source>
        <dbReference type="Proteomes" id="UP000199421"/>
    </source>
</evidence>
<accession>A0A1H7S057</accession>
<dbReference type="RefSeq" id="WP_093326082.1">
    <property type="nucleotide sequence ID" value="NZ_FOAF01000003.1"/>
</dbReference>
<proteinExistence type="inferred from homology"/>
<dbReference type="Pfam" id="PF01784">
    <property type="entry name" value="DUF34_NIF3"/>
    <property type="match status" value="1"/>
</dbReference>
<dbReference type="STRING" id="407022.SAMN05661044_03011"/>
<name>A0A1H7S057_OLID1</name>
<dbReference type="GO" id="GO:0005737">
    <property type="term" value="C:cytoplasm"/>
    <property type="evidence" value="ECO:0007669"/>
    <property type="project" value="TreeGrafter"/>
</dbReference>
<protein>
    <recommendedName>
        <fullName evidence="3 5">GTP cyclohydrolase 1 type 2 homolog</fullName>
    </recommendedName>
</protein>
<feature type="binding site" evidence="6">
    <location>
        <position position="331"/>
    </location>
    <ligand>
        <name>a divalent metal cation</name>
        <dbReference type="ChEBI" id="CHEBI:60240"/>
        <label>1</label>
    </ligand>
</feature>
<dbReference type="AlphaFoldDB" id="A0A1H7S057"/>
<dbReference type="PANTHER" id="PTHR13799:SF14">
    <property type="entry name" value="GTP CYCLOHYDROLASE 1 TYPE 2 HOMOLOG"/>
    <property type="match status" value="1"/>
</dbReference>
<dbReference type="NCBIfam" id="TIGR00486">
    <property type="entry name" value="YbgI_SA1388"/>
    <property type="match status" value="1"/>
</dbReference>
<gene>
    <name evidence="7" type="ORF">SAMN05661044_03011</name>
</gene>
<dbReference type="GO" id="GO:0046872">
    <property type="term" value="F:metal ion binding"/>
    <property type="evidence" value="ECO:0007669"/>
    <property type="project" value="UniProtKB-UniRule"/>
</dbReference>
<dbReference type="Proteomes" id="UP000199421">
    <property type="component" value="Unassembled WGS sequence"/>
</dbReference>
<evidence type="ECO:0000256" key="4">
    <source>
        <dbReference type="ARBA" id="ARBA00022723"/>
    </source>
</evidence>
<evidence type="ECO:0000313" key="7">
    <source>
        <dbReference type="EMBL" id="SEL65716.1"/>
    </source>
</evidence>
<dbReference type="Gene3D" id="3.40.1390.30">
    <property type="entry name" value="NIF3 (NGG1p interacting factor 3)-like"/>
    <property type="match status" value="1"/>
</dbReference>
<dbReference type="InterPro" id="IPR015867">
    <property type="entry name" value="N-reg_PII/ATP_PRibTrfase_C"/>
</dbReference>
<feature type="binding site" evidence="6">
    <location>
        <position position="65"/>
    </location>
    <ligand>
        <name>a divalent metal cation</name>
        <dbReference type="ChEBI" id="CHEBI:60240"/>
        <label>1</label>
    </ligand>
</feature>
<keyword evidence="8" id="KW-1185">Reference proteome</keyword>
<organism evidence="7 8">
    <name type="scientific">Olivibacter domesticus</name>
    <name type="common">Pseudosphingobacterium domesticum</name>
    <dbReference type="NCBI Taxonomy" id="407022"/>
    <lineage>
        <taxon>Bacteria</taxon>
        <taxon>Pseudomonadati</taxon>
        <taxon>Bacteroidota</taxon>
        <taxon>Sphingobacteriia</taxon>
        <taxon>Sphingobacteriales</taxon>
        <taxon>Sphingobacteriaceae</taxon>
        <taxon>Olivibacter</taxon>
    </lineage>
</organism>